<dbReference type="InterPro" id="IPR012904">
    <property type="entry name" value="OGG_N"/>
</dbReference>
<keyword evidence="3" id="KW-0227">DNA damage</keyword>
<evidence type="ECO:0000256" key="8">
    <source>
        <dbReference type="ARBA" id="ARBA00023295"/>
    </source>
</evidence>
<dbReference type="AlphaFoldDB" id="F4GHW7"/>
<dbReference type="EMBL" id="CP002659">
    <property type="protein sequence ID" value="AEC02080.1"/>
    <property type="molecule type" value="Genomic_DNA"/>
</dbReference>
<evidence type="ECO:0000256" key="5">
    <source>
        <dbReference type="ARBA" id="ARBA00023204"/>
    </source>
</evidence>
<dbReference type="HOGENOM" id="CLU_027543_3_0_12"/>
<evidence type="ECO:0000313" key="11">
    <source>
        <dbReference type="EMBL" id="AEC02080.1"/>
    </source>
</evidence>
<evidence type="ECO:0000259" key="10">
    <source>
        <dbReference type="SMART" id="SM00478"/>
    </source>
</evidence>
<accession>F4GHW7</accession>
<dbReference type="Gene3D" id="1.10.340.30">
    <property type="entry name" value="Hypothetical protein, domain 2"/>
    <property type="match status" value="1"/>
</dbReference>
<dbReference type="InterPro" id="IPR011257">
    <property type="entry name" value="DNA_glycosylase"/>
</dbReference>
<comment type="catalytic activity">
    <reaction evidence="9">
        <text>2'-deoxyribonucleotide-(2'-deoxyribose 5'-phosphate)-2'-deoxyribonucleotide-DNA = a 3'-end 2'-deoxyribonucleotide-(2,3-dehydro-2,3-deoxyribose 5'-phosphate)-DNA + a 5'-end 5'-phospho-2'-deoxyribonucleoside-DNA + H(+)</text>
        <dbReference type="Rhea" id="RHEA:66592"/>
        <dbReference type="Rhea" id="RHEA-COMP:13180"/>
        <dbReference type="Rhea" id="RHEA-COMP:16897"/>
        <dbReference type="Rhea" id="RHEA-COMP:17067"/>
        <dbReference type="ChEBI" id="CHEBI:15378"/>
        <dbReference type="ChEBI" id="CHEBI:136412"/>
        <dbReference type="ChEBI" id="CHEBI:157695"/>
        <dbReference type="ChEBI" id="CHEBI:167181"/>
        <dbReference type="EC" id="4.2.99.18"/>
    </reaction>
</comment>
<dbReference type="Gene3D" id="3.30.310.260">
    <property type="match status" value="1"/>
</dbReference>
<evidence type="ECO:0000313" key="12">
    <source>
        <dbReference type="Proteomes" id="UP000007939"/>
    </source>
</evidence>
<sequence length="267" mass="30006">MENTVSSYLSLSGTFSCGQCFRWHQDEAGRWCGVAGGNAYYLEQRMVGNPSSILHADSFLRSYFALDMDYDSILRDIASRDRHLAHAVENSPGIRILRQDAFETLLSFIISQNNNIPRISGIIGRLCKAWGRRIHDGTDIEYAFPLPQALAEVSEQEFRDIGAGFRAPYLVDAVRRVLDGRLDLQIVPSLPISEARSVLQEVRGVGPKVAECVLLYGCGHLEAFPLDVWMKRAMVELFPGRDPGWFGPHAGIAQQYIFHMMRTQART</sequence>
<organism evidence="11 12">
    <name type="scientific">Parasphaerochaeta coccoides (strain ATCC BAA-1237 / DSM 17374 / SPN1)</name>
    <name type="common">Sphaerochaeta coccoides</name>
    <dbReference type="NCBI Taxonomy" id="760011"/>
    <lineage>
        <taxon>Bacteria</taxon>
        <taxon>Pseudomonadati</taxon>
        <taxon>Spirochaetota</taxon>
        <taxon>Spirochaetia</taxon>
        <taxon>Spirochaetales</taxon>
        <taxon>Sphaerochaetaceae</taxon>
        <taxon>Parasphaerochaeta</taxon>
    </lineage>
</organism>
<dbReference type="SUPFAM" id="SSF55945">
    <property type="entry name" value="TATA-box binding protein-like"/>
    <property type="match status" value="1"/>
</dbReference>
<evidence type="ECO:0000256" key="4">
    <source>
        <dbReference type="ARBA" id="ARBA00022801"/>
    </source>
</evidence>
<dbReference type="SMART" id="SM00478">
    <property type="entry name" value="ENDO3c"/>
    <property type="match status" value="1"/>
</dbReference>
<dbReference type="GO" id="GO:0140078">
    <property type="term" value="F:class I DNA-(apurinic or apyrimidinic site) endonuclease activity"/>
    <property type="evidence" value="ECO:0007669"/>
    <property type="project" value="UniProtKB-EC"/>
</dbReference>
<dbReference type="eggNOG" id="COG0122">
    <property type="taxonomic scope" value="Bacteria"/>
</dbReference>
<dbReference type="GO" id="GO:0008534">
    <property type="term" value="F:oxidized purine nucleobase lesion DNA N-glycosylase activity"/>
    <property type="evidence" value="ECO:0007669"/>
    <property type="project" value="InterPro"/>
</dbReference>
<reference evidence="11 12" key="2">
    <citation type="journal article" date="2012" name="Stand. Genomic Sci.">
        <title>Complete genome sequence of the termite hindgut bacterium Spirochaeta coccoides type strain (SPN1(T)), reclassification in the genus Sphaerochaeta as Sphaerochaeta coccoides comb. nov. and emendations of the family Spirochaetaceae and the genus Sphaerochaeta.</title>
        <authorList>
            <person name="Abt B."/>
            <person name="Han C."/>
            <person name="Scheuner C."/>
            <person name="Lu M."/>
            <person name="Lapidus A."/>
            <person name="Nolan M."/>
            <person name="Lucas S."/>
            <person name="Hammon N."/>
            <person name="Deshpande S."/>
            <person name="Cheng J.F."/>
            <person name="Tapia R."/>
            <person name="Goodwin L.A."/>
            <person name="Pitluck S."/>
            <person name="Liolios K."/>
            <person name="Pagani I."/>
            <person name="Ivanova N."/>
            <person name="Mavromatis K."/>
            <person name="Mikhailova N."/>
            <person name="Huntemann M."/>
            <person name="Pati A."/>
            <person name="Chen A."/>
            <person name="Palaniappan K."/>
            <person name="Land M."/>
            <person name="Hauser L."/>
            <person name="Brambilla E.M."/>
            <person name="Rohde M."/>
            <person name="Spring S."/>
            <person name="Gronow S."/>
            <person name="Goker M."/>
            <person name="Woyke T."/>
            <person name="Bristow J."/>
            <person name="Eisen J.A."/>
            <person name="Markowitz V."/>
            <person name="Hugenholtz P."/>
            <person name="Kyrpides N.C."/>
            <person name="Klenk H.P."/>
            <person name="Detter J.C."/>
        </authorList>
    </citation>
    <scope>NUCLEOTIDE SEQUENCE [LARGE SCALE GENOMIC DNA]</scope>
    <source>
        <strain evidence="12">ATCC BAA-1237 / DSM 17374 / SPN1</strain>
    </source>
</reference>
<dbReference type="Proteomes" id="UP000007939">
    <property type="component" value="Chromosome"/>
</dbReference>
<dbReference type="Gene3D" id="1.10.1670.10">
    <property type="entry name" value="Helix-hairpin-Helix base-excision DNA repair enzymes (C-terminal)"/>
    <property type="match status" value="1"/>
</dbReference>
<dbReference type="GO" id="GO:0006289">
    <property type="term" value="P:nucleotide-excision repair"/>
    <property type="evidence" value="ECO:0007669"/>
    <property type="project" value="InterPro"/>
</dbReference>
<dbReference type="CDD" id="cd00056">
    <property type="entry name" value="ENDO3c"/>
    <property type="match status" value="1"/>
</dbReference>
<evidence type="ECO:0000256" key="2">
    <source>
        <dbReference type="ARBA" id="ARBA00012720"/>
    </source>
</evidence>
<dbReference type="PANTHER" id="PTHR10242">
    <property type="entry name" value="8-OXOGUANINE DNA GLYCOSYLASE"/>
    <property type="match status" value="1"/>
</dbReference>
<evidence type="ECO:0000256" key="3">
    <source>
        <dbReference type="ARBA" id="ARBA00022763"/>
    </source>
</evidence>
<evidence type="ECO:0000256" key="9">
    <source>
        <dbReference type="ARBA" id="ARBA00044632"/>
    </source>
</evidence>
<name>F4GHW7_PARC1</name>
<proteinExistence type="inferred from homology"/>
<dbReference type="InterPro" id="IPR052054">
    <property type="entry name" value="Oxidative_DNA_repair_enzyme"/>
</dbReference>
<dbReference type="RefSeq" id="WP_013739476.1">
    <property type="nucleotide sequence ID" value="NC_015436.1"/>
</dbReference>
<dbReference type="SUPFAM" id="SSF48150">
    <property type="entry name" value="DNA-glycosylase"/>
    <property type="match status" value="1"/>
</dbReference>
<comment type="similarity">
    <text evidence="1">Belongs to the type-1 OGG1 family.</text>
</comment>
<dbReference type="GO" id="GO:0006284">
    <property type="term" value="P:base-excision repair"/>
    <property type="evidence" value="ECO:0007669"/>
    <property type="project" value="InterPro"/>
</dbReference>
<dbReference type="STRING" id="760011.Spico_0856"/>
<evidence type="ECO:0000256" key="1">
    <source>
        <dbReference type="ARBA" id="ARBA00010679"/>
    </source>
</evidence>
<keyword evidence="8" id="KW-0326">Glycosidase</keyword>
<protein>
    <recommendedName>
        <fullName evidence="2">DNA-(apurinic or apyrimidinic site) lyase</fullName>
        <ecNumber evidence="2">4.2.99.18</ecNumber>
    </recommendedName>
</protein>
<dbReference type="GO" id="GO:0003684">
    <property type="term" value="F:damaged DNA binding"/>
    <property type="evidence" value="ECO:0007669"/>
    <property type="project" value="InterPro"/>
</dbReference>
<feature type="domain" description="HhH-GPD" evidence="10">
    <location>
        <begin position="110"/>
        <end position="262"/>
    </location>
</feature>
<dbReference type="InterPro" id="IPR003265">
    <property type="entry name" value="HhH-GPD_domain"/>
</dbReference>
<reference evidence="12" key="1">
    <citation type="submission" date="2011-04" db="EMBL/GenBank/DDBJ databases">
        <title>The complete genome of Spirochaeta coccoides DSM 17374.</title>
        <authorList>
            <person name="Lucas S."/>
            <person name="Copeland A."/>
            <person name="Lapidus A."/>
            <person name="Bruce D."/>
            <person name="Goodwin L."/>
            <person name="Pitluck S."/>
            <person name="Peters L."/>
            <person name="Kyrpides N."/>
            <person name="Mavromatis K."/>
            <person name="Pagani I."/>
            <person name="Ivanova N."/>
            <person name="Ovchinnikova G."/>
            <person name="Lu M."/>
            <person name="Detter J.C."/>
            <person name="Tapia R."/>
            <person name="Han C."/>
            <person name="Land M."/>
            <person name="Hauser L."/>
            <person name="Markowitz V."/>
            <person name="Cheng J.-F."/>
            <person name="Hugenholtz P."/>
            <person name="Woyke T."/>
            <person name="Wu D."/>
            <person name="Spring S."/>
            <person name="Schroeder M."/>
            <person name="Brambilla E."/>
            <person name="Klenk H.-P."/>
            <person name="Eisen J.A."/>
        </authorList>
    </citation>
    <scope>NUCLEOTIDE SEQUENCE [LARGE SCALE GENOMIC DNA]</scope>
    <source>
        <strain evidence="12">ATCC BAA-1237 / DSM 17374 / SPN1</strain>
    </source>
</reference>
<evidence type="ECO:0000256" key="6">
    <source>
        <dbReference type="ARBA" id="ARBA00023239"/>
    </source>
</evidence>
<keyword evidence="7" id="KW-0511">Multifunctional enzyme</keyword>
<dbReference type="KEGG" id="scc:Spico_0856"/>
<keyword evidence="6 11" id="KW-0456">Lyase</keyword>
<keyword evidence="5" id="KW-0234">DNA repair</keyword>
<gene>
    <name evidence="11" type="ordered locus">Spico_0856</name>
</gene>
<evidence type="ECO:0000256" key="7">
    <source>
        <dbReference type="ARBA" id="ARBA00023268"/>
    </source>
</evidence>
<dbReference type="Pfam" id="PF00730">
    <property type="entry name" value="HhH-GPD"/>
    <property type="match status" value="1"/>
</dbReference>
<dbReference type="InterPro" id="IPR023170">
    <property type="entry name" value="HhH_base_excis_C"/>
</dbReference>
<dbReference type="PANTHER" id="PTHR10242:SF2">
    <property type="entry name" value="N-GLYCOSYLASE_DNA LYASE"/>
    <property type="match status" value="1"/>
</dbReference>
<dbReference type="Pfam" id="PF07934">
    <property type="entry name" value="OGG_N"/>
    <property type="match status" value="1"/>
</dbReference>
<keyword evidence="12" id="KW-1185">Reference proteome</keyword>
<dbReference type="EC" id="4.2.99.18" evidence="2"/>
<keyword evidence="4" id="KW-0378">Hydrolase</keyword>
<dbReference type="OrthoDB" id="9798522at2"/>